<gene>
    <name evidence="4" type="ORF">GRI43_00355</name>
</gene>
<dbReference type="AlphaFoldDB" id="A0A6I4V1M6"/>
<dbReference type="GO" id="GO:0016787">
    <property type="term" value="F:hydrolase activity"/>
    <property type="evidence" value="ECO:0007669"/>
    <property type="project" value="UniProtKB-KW"/>
</dbReference>
<comment type="caution">
    <text evidence="4">The sequence shown here is derived from an EMBL/GenBank/DDBJ whole genome shotgun (WGS) entry which is preliminary data.</text>
</comment>
<dbReference type="PROSITE" id="PS00893">
    <property type="entry name" value="NUDIX_BOX"/>
    <property type="match status" value="1"/>
</dbReference>
<comment type="cofactor">
    <cofactor evidence="1">
        <name>Mg(2+)</name>
        <dbReference type="ChEBI" id="CHEBI:18420"/>
    </cofactor>
</comment>
<keyword evidence="5" id="KW-1185">Reference proteome</keyword>
<evidence type="ECO:0000313" key="4">
    <source>
        <dbReference type="EMBL" id="MXP45842.1"/>
    </source>
</evidence>
<evidence type="ECO:0000313" key="5">
    <source>
        <dbReference type="Proteomes" id="UP000471435"/>
    </source>
</evidence>
<sequence>MLRLIPPAMHRLLYRAADRGRTAWWRLTKPALQGVAVIATDLQGQLLLIRLSYGSGGWNVPTGGVGKNEQPDVAARRELQEETGCDAHSLKLIGIQEDVLFGAENTVHVFAAKVSGMPRADMREVIDARFFPMHSLPEPLTKTTRRRLALWAEHSKQG</sequence>
<dbReference type="PANTHER" id="PTHR43046">
    <property type="entry name" value="GDP-MANNOSE MANNOSYL HYDROLASE"/>
    <property type="match status" value="1"/>
</dbReference>
<feature type="domain" description="Nudix hydrolase" evidence="3">
    <location>
        <begin position="30"/>
        <end position="154"/>
    </location>
</feature>
<dbReference type="Pfam" id="PF00293">
    <property type="entry name" value="NUDIX"/>
    <property type="match status" value="1"/>
</dbReference>
<reference evidence="4 5" key="1">
    <citation type="submission" date="2019-12" db="EMBL/GenBank/DDBJ databases">
        <title>Genomic-based taxomic classification of the family Erythrobacteraceae.</title>
        <authorList>
            <person name="Xu L."/>
        </authorList>
    </citation>
    <scope>NUCLEOTIDE SEQUENCE [LARGE SCALE GENOMIC DNA]</scope>
    <source>
        <strain evidence="4 5">SW-109</strain>
    </source>
</reference>
<dbReference type="RefSeq" id="WP_160729148.1">
    <property type="nucleotide sequence ID" value="NZ_WTYP01000001.1"/>
</dbReference>
<dbReference type="InterPro" id="IPR020084">
    <property type="entry name" value="NUDIX_hydrolase_CS"/>
</dbReference>
<evidence type="ECO:0000259" key="3">
    <source>
        <dbReference type="PROSITE" id="PS51462"/>
    </source>
</evidence>
<evidence type="ECO:0000256" key="2">
    <source>
        <dbReference type="ARBA" id="ARBA00022801"/>
    </source>
</evidence>
<dbReference type="SUPFAM" id="SSF55811">
    <property type="entry name" value="Nudix"/>
    <property type="match status" value="1"/>
</dbReference>
<dbReference type="PROSITE" id="PS51462">
    <property type="entry name" value="NUDIX"/>
    <property type="match status" value="1"/>
</dbReference>
<proteinExistence type="predicted"/>
<organism evidence="4 5">
    <name type="scientific">Pontixanthobacter luteolus</name>
    <dbReference type="NCBI Taxonomy" id="295089"/>
    <lineage>
        <taxon>Bacteria</taxon>
        <taxon>Pseudomonadati</taxon>
        <taxon>Pseudomonadota</taxon>
        <taxon>Alphaproteobacteria</taxon>
        <taxon>Sphingomonadales</taxon>
        <taxon>Erythrobacteraceae</taxon>
        <taxon>Pontixanthobacter</taxon>
    </lineage>
</organism>
<dbReference type="InterPro" id="IPR000086">
    <property type="entry name" value="NUDIX_hydrolase_dom"/>
</dbReference>
<name>A0A6I4V1M6_9SPHN</name>
<dbReference type="Proteomes" id="UP000471435">
    <property type="component" value="Unassembled WGS sequence"/>
</dbReference>
<protein>
    <submittedName>
        <fullName evidence="4">NUDIX domain-containing protein</fullName>
    </submittedName>
</protein>
<dbReference type="PANTHER" id="PTHR43046:SF14">
    <property type="entry name" value="MUTT_NUDIX FAMILY PROTEIN"/>
    <property type="match status" value="1"/>
</dbReference>
<dbReference type="EMBL" id="WTYP01000001">
    <property type="protein sequence ID" value="MXP45842.1"/>
    <property type="molecule type" value="Genomic_DNA"/>
</dbReference>
<dbReference type="Gene3D" id="3.90.79.10">
    <property type="entry name" value="Nucleoside Triphosphate Pyrophosphohydrolase"/>
    <property type="match status" value="1"/>
</dbReference>
<accession>A0A6I4V1M6</accession>
<dbReference type="InterPro" id="IPR015797">
    <property type="entry name" value="NUDIX_hydrolase-like_dom_sf"/>
</dbReference>
<keyword evidence="2" id="KW-0378">Hydrolase</keyword>
<dbReference type="OrthoDB" id="8480561at2"/>
<evidence type="ECO:0000256" key="1">
    <source>
        <dbReference type="ARBA" id="ARBA00001946"/>
    </source>
</evidence>